<feature type="compositionally biased region" description="Basic and acidic residues" evidence="1">
    <location>
        <begin position="299"/>
        <end position="313"/>
    </location>
</feature>
<keyword evidence="2" id="KW-0472">Membrane</keyword>
<keyword evidence="3" id="KW-0732">Signal</keyword>
<feature type="transmembrane region" description="Helical" evidence="2">
    <location>
        <begin position="396"/>
        <end position="417"/>
    </location>
</feature>
<evidence type="ECO:0000256" key="1">
    <source>
        <dbReference type="SAM" id="MobiDB-lite"/>
    </source>
</evidence>
<evidence type="ECO:0000313" key="5">
    <source>
        <dbReference type="Proteomes" id="UP000011740"/>
    </source>
</evidence>
<dbReference type="AlphaFoldDB" id="M3AVA4"/>
<dbReference type="RefSeq" id="WP_004951929.1">
    <property type="nucleotide sequence ID" value="NZ_AORZ01000116.1"/>
</dbReference>
<dbReference type="PATRIC" id="fig|1223523.3.peg.5288"/>
<keyword evidence="2" id="KW-0812">Transmembrane</keyword>
<dbReference type="EMBL" id="AORZ01000116">
    <property type="protein sequence ID" value="EME97522.1"/>
    <property type="molecule type" value="Genomic_DNA"/>
</dbReference>
<feature type="chain" id="PRO_5039418581" evidence="3">
    <location>
        <begin position="27"/>
        <end position="426"/>
    </location>
</feature>
<evidence type="ECO:0000256" key="2">
    <source>
        <dbReference type="SAM" id="Phobius"/>
    </source>
</evidence>
<gene>
    <name evidence="4" type="ORF">H340_26074</name>
</gene>
<evidence type="ECO:0000256" key="3">
    <source>
        <dbReference type="SAM" id="SignalP"/>
    </source>
</evidence>
<sequence length="426" mass="43083">MKRIVRAAATVAAGAGAVLLVGGAGAAAAEGPGRGTVHVLVNGAFENRPGELVDIDVQGVRSGAAVTAHSPAFRGPVRLAPYGGRTPEAGQGHHARPAVAPSARPGAYPLTVRVGGRTVAEDLVRVRAPRPPLFQVADGGGALRPGERVGLWYDDLYPGERGTSFTVRSPVFPAPVRLVHDPRGSHWNNPRMFGASVTLPSGAKDGTYKLTLTGPGGRALREARLVVRAARPGDGDYVGRARGPAFFTVPGTPERARTDGQRVGAGGTVNVLWRDASPDPGEDGRLTATSPAFETPVPLRRDDSKAGDGDDPRYVGPARIRRALGPGAYPVTVVSHHGRVRKTGRLLVTGASTGTAPGNAAAGRPGGGVRAAASAADDRGVRAAEAGGSGASGVPVAVLAGAGGGVAGAAALGAVLVRRRRARAIG</sequence>
<feature type="signal peptide" evidence="3">
    <location>
        <begin position="1"/>
        <end position="26"/>
    </location>
</feature>
<proteinExistence type="predicted"/>
<name>M3AVA4_STRM1</name>
<reference evidence="4 5" key="1">
    <citation type="journal article" date="2013" name="Genome Announc.">
        <title>Whole-Genome Shotgun Assembly and Analysis of the Genome of Streptomyces mobaraensis DSM 40847, a Strain for Industrial Production of Microbial Transglutaminase.</title>
        <authorList>
            <person name="Yang H."/>
            <person name="He T."/>
            <person name="Wu W."/>
            <person name="Zhu W."/>
            <person name="Lu B."/>
            <person name="Sun W."/>
        </authorList>
    </citation>
    <scope>NUCLEOTIDE SEQUENCE [LARGE SCALE GENOMIC DNA]</scope>
    <source>
        <strain evidence="4 5">DSM 40847</strain>
    </source>
</reference>
<protein>
    <submittedName>
        <fullName evidence="4">Uncharacterized protein</fullName>
    </submittedName>
</protein>
<comment type="caution">
    <text evidence="4">The sequence shown here is derived from an EMBL/GenBank/DDBJ whole genome shotgun (WGS) entry which is preliminary data.</text>
</comment>
<dbReference type="Proteomes" id="UP000011740">
    <property type="component" value="Unassembled WGS sequence"/>
</dbReference>
<organism evidence="4 5">
    <name type="scientific">Streptomyces mobaraensis (strain ATCC 29032 / DSM 40847 / JCM 4168 / NBRC 13819 / NCIMB 11159 / IPCR 16-22)</name>
    <dbReference type="NCBI Taxonomy" id="1223523"/>
    <lineage>
        <taxon>Bacteria</taxon>
        <taxon>Bacillati</taxon>
        <taxon>Actinomycetota</taxon>
        <taxon>Actinomycetes</taxon>
        <taxon>Kitasatosporales</taxon>
        <taxon>Streptomycetaceae</taxon>
        <taxon>Streptomyces</taxon>
    </lineage>
</organism>
<keyword evidence="2" id="KW-1133">Transmembrane helix</keyword>
<accession>M3AVA4</accession>
<dbReference type="eggNOG" id="ENOG5030P2Y">
    <property type="taxonomic scope" value="Bacteria"/>
</dbReference>
<evidence type="ECO:0000313" key="4">
    <source>
        <dbReference type="EMBL" id="EME97522.1"/>
    </source>
</evidence>
<feature type="region of interest" description="Disordered" evidence="1">
    <location>
        <begin position="275"/>
        <end position="316"/>
    </location>
</feature>